<dbReference type="Proteomes" id="UP000799771">
    <property type="component" value="Unassembled WGS sequence"/>
</dbReference>
<gene>
    <name evidence="1" type="ORF">P153DRAFT_81839</name>
</gene>
<organism evidence="1 2">
    <name type="scientific">Dothidotthia symphoricarpi CBS 119687</name>
    <dbReference type="NCBI Taxonomy" id="1392245"/>
    <lineage>
        <taxon>Eukaryota</taxon>
        <taxon>Fungi</taxon>
        <taxon>Dikarya</taxon>
        <taxon>Ascomycota</taxon>
        <taxon>Pezizomycotina</taxon>
        <taxon>Dothideomycetes</taxon>
        <taxon>Pleosporomycetidae</taxon>
        <taxon>Pleosporales</taxon>
        <taxon>Dothidotthiaceae</taxon>
        <taxon>Dothidotthia</taxon>
    </lineage>
</organism>
<proteinExistence type="predicted"/>
<dbReference type="RefSeq" id="XP_033521057.1">
    <property type="nucleotide sequence ID" value="XM_033673425.1"/>
</dbReference>
<sequence>MAWDGLMWYDFRDTRSRICFAFGRIRRVCVVVVVVVLVPGCTVLYHIVFWALLFFFLFVTWYASPARGAGSFQTYMLVVRFSARTLGNTWISWFQYALLNVCECGKTLCCVLDAVF</sequence>
<keyword evidence="2" id="KW-1185">Reference proteome</keyword>
<dbReference type="GeneID" id="54413857"/>
<dbReference type="EMBL" id="ML977513">
    <property type="protein sequence ID" value="KAF2126665.1"/>
    <property type="molecule type" value="Genomic_DNA"/>
</dbReference>
<protein>
    <submittedName>
        <fullName evidence="1">Uncharacterized protein</fullName>
    </submittedName>
</protein>
<evidence type="ECO:0000313" key="2">
    <source>
        <dbReference type="Proteomes" id="UP000799771"/>
    </source>
</evidence>
<name>A0A6A6A659_9PLEO</name>
<evidence type="ECO:0000313" key="1">
    <source>
        <dbReference type="EMBL" id="KAF2126665.1"/>
    </source>
</evidence>
<reference evidence="1" key="1">
    <citation type="journal article" date="2020" name="Stud. Mycol.">
        <title>101 Dothideomycetes genomes: a test case for predicting lifestyles and emergence of pathogens.</title>
        <authorList>
            <person name="Haridas S."/>
            <person name="Albert R."/>
            <person name="Binder M."/>
            <person name="Bloem J."/>
            <person name="Labutti K."/>
            <person name="Salamov A."/>
            <person name="Andreopoulos B."/>
            <person name="Baker S."/>
            <person name="Barry K."/>
            <person name="Bills G."/>
            <person name="Bluhm B."/>
            <person name="Cannon C."/>
            <person name="Castanera R."/>
            <person name="Culley D."/>
            <person name="Daum C."/>
            <person name="Ezra D."/>
            <person name="Gonzalez J."/>
            <person name="Henrissat B."/>
            <person name="Kuo A."/>
            <person name="Liang C."/>
            <person name="Lipzen A."/>
            <person name="Lutzoni F."/>
            <person name="Magnuson J."/>
            <person name="Mondo S."/>
            <person name="Nolan M."/>
            <person name="Ohm R."/>
            <person name="Pangilinan J."/>
            <person name="Park H.-J."/>
            <person name="Ramirez L."/>
            <person name="Alfaro M."/>
            <person name="Sun H."/>
            <person name="Tritt A."/>
            <person name="Yoshinaga Y."/>
            <person name="Zwiers L.-H."/>
            <person name="Turgeon B."/>
            <person name="Goodwin S."/>
            <person name="Spatafora J."/>
            <person name="Crous P."/>
            <person name="Grigoriev I."/>
        </authorList>
    </citation>
    <scope>NUCLEOTIDE SEQUENCE</scope>
    <source>
        <strain evidence="1">CBS 119687</strain>
    </source>
</reference>
<dbReference type="AlphaFoldDB" id="A0A6A6A659"/>
<accession>A0A6A6A659</accession>